<keyword evidence="3" id="KW-1185">Reference proteome</keyword>
<organism evidence="1 3">
    <name type="scientific">Nitrosomonas communis</name>
    <dbReference type="NCBI Taxonomy" id="44574"/>
    <lineage>
        <taxon>Bacteria</taxon>
        <taxon>Pseudomonadati</taxon>
        <taxon>Pseudomonadota</taxon>
        <taxon>Betaproteobacteria</taxon>
        <taxon>Nitrosomonadales</taxon>
        <taxon>Nitrosomonadaceae</taxon>
        <taxon>Nitrosomonas</taxon>
    </lineage>
</organism>
<dbReference type="EMBL" id="CP011451">
    <property type="protein sequence ID" value="AKH38173.1"/>
    <property type="molecule type" value="Genomic_DNA"/>
</dbReference>
<sequence>MRLTDRLKVRISLSLYYNTQMNNVIFISDCEVSPKVLAHFEGFNPVNFFPFTDMTMTEYVKRFFVIAFNASYMLTK</sequence>
<gene>
    <name evidence="1" type="ORF">AAW31_10805</name>
    <name evidence="2" type="ORF">BCL69_101159</name>
</gene>
<accession>A0A0F7KG55</accession>
<dbReference type="Proteomes" id="UP000324176">
    <property type="component" value="Unassembled WGS sequence"/>
</dbReference>
<evidence type="ECO:0000313" key="2">
    <source>
        <dbReference type="EMBL" id="TYP91153.1"/>
    </source>
</evidence>
<dbReference type="AlphaFoldDB" id="A0A0F7KG55"/>
<dbReference type="KEGG" id="nco:AAW31_10805"/>
<reference evidence="3" key="1">
    <citation type="submission" date="2015-05" db="EMBL/GenBank/DDBJ databases">
        <title>Draft genome of Nitrosomonas communis strain Nm2.</title>
        <authorList>
            <person name="Kozlowski J.A."/>
            <person name="Kits K.D."/>
            <person name="Stein L.Y."/>
        </authorList>
    </citation>
    <scope>NUCLEOTIDE SEQUENCE [LARGE SCALE GENOMIC DNA]</scope>
    <source>
        <strain evidence="3">Nm2</strain>
    </source>
</reference>
<dbReference type="Proteomes" id="UP000034156">
    <property type="component" value="Chromosome"/>
</dbReference>
<evidence type="ECO:0000313" key="4">
    <source>
        <dbReference type="Proteomes" id="UP000324176"/>
    </source>
</evidence>
<evidence type="ECO:0000313" key="1">
    <source>
        <dbReference type="EMBL" id="AKH38173.1"/>
    </source>
</evidence>
<reference evidence="1 3" key="2">
    <citation type="journal article" date="2016" name="Genome Announc.">
        <title>Genome Sequence of Nitrosomonas communis Strain Nm2, a Mesophilic Ammonia-Oxidizing Bacterium Isolated from Mediterranean Soil.</title>
        <authorList>
            <person name="Kozlowski J.A."/>
            <person name="Kits K.D."/>
            <person name="Stein L.Y."/>
        </authorList>
    </citation>
    <scope>NUCLEOTIDE SEQUENCE [LARGE SCALE GENOMIC DNA]</scope>
    <source>
        <strain evidence="1 3">Nm2</strain>
    </source>
</reference>
<dbReference type="EMBL" id="VNHT01000011">
    <property type="protein sequence ID" value="TYP91153.1"/>
    <property type="molecule type" value="Genomic_DNA"/>
</dbReference>
<name>A0A0F7KG55_9PROT</name>
<evidence type="ECO:0000313" key="3">
    <source>
        <dbReference type="Proteomes" id="UP000034156"/>
    </source>
</evidence>
<dbReference type="PATRIC" id="fig|44574.3.peg.2638"/>
<proteinExistence type="predicted"/>
<protein>
    <submittedName>
        <fullName evidence="1">Uncharacterized protein</fullName>
    </submittedName>
</protein>
<reference evidence="2 4" key="3">
    <citation type="submission" date="2019-07" db="EMBL/GenBank/DDBJ databases">
        <title>Active sludge and wastewater microbial communities from Klosterneuburg, Austria.</title>
        <authorList>
            <person name="Wagner M."/>
        </authorList>
    </citation>
    <scope>NUCLEOTIDE SEQUENCE [LARGE SCALE GENOMIC DNA]</scope>
    <source>
        <strain evidence="2 4">Nm2</strain>
    </source>
</reference>